<dbReference type="GO" id="GO:0043565">
    <property type="term" value="F:sequence-specific DNA binding"/>
    <property type="evidence" value="ECO:0007669"/>
    <property type="project" value="TreeGrafter"/>
</dbReference>
<keyword evidence="5" id="KW-0539">Nucleus</keyword>
<dbReference type="GO" id="GO:0008270">
    <property type="term" value="F:zinc ion binding"/>
    <property type="evidence" value="ECO:0007669"/>
    <property type="project" value="InterPro"/>
</dbReference>
<evidence type="ECO:0000313" key="8">
    <source>
        <dbReference type="EMBL" id="KAK4039006.1"/>
    </source>
</evidence>
<dbReference type="AlphaFoldDB" id="A0AAN6SR22"/>
<evidence type="ECO:0000313" key="9">
    <source>
        <dbReference type="Proteomes" id="UP001303115"/>
    </source>
</evidence>
<name>A0AAN6SR22_9PEZI</name>
<dbReference type="SMART" id="SM00906">
    <property type="entry name" value="Fungal_trans"/>
    <property type="match status" value="1"/>
</dbReference>
<evidence type="ECO:0000256" key="1">
    <source>
        <dbReference type="ARBA" id="ARBA00004123"/>
    </source>
</evidence>
<keyword evidence="9" id="KW-1185">Reference proteome</keyword>
<evidence type="ECO:0000259" key="7">
    <source>
        <dbReference type="SMART" id="SM00906"/>
    </source>
</evidence>
<keyword evidence="3" id="KW-0238">DNA-binding</keyword>
<evidence type="ECO:0000256" key="3">
    <source>
        <dbReference type="ARBA" id="ARBA00023125"/>
    </source>
</evidence>
<proteinExistence type="predicted"/>
<dbReference type="CDD" id="cd12148">
    <property type="entry name" value="fungal_TF_MHR"/>
    <property type="match status" value="1"/>
</dbReference>
<protein>
    <submittedName>
        <fullName evidence="8">Fungal-specific transcription factor domain-containing protein</fullName>
    </submittedName>
</protein>
<gene>
    <name evidence="8" type="ORF">C8A01DRAFT_47460</name>
</gene>
<feature type="region of interest" description="Disordered" evidence="6">
    <location>
        <begin position="66"/>
        <end position="91"/>
    </location>
</feature>
<dbReference type="PANTHER" id="PTHR47540">
    <property type="entry name" value="THIAMINE REPRESSIBLE GENES REGULATORY PROTEIN THI5"/>
    <property type="match status" value="1"/>
</dbReference>
<accession>A0AAN6SR22</accession>
<dbReference type="GO" id="GO:0045944">
    <property type="term" value="P:positive regulation of transcription by RNA polymerase II"/>
    <property type="evidence" value="ECO:0007669"/>
    <property type="project" value="TreeGrafter"/>
</dbReference>
<keyword evidence="4" id="KW-0804">Transcription</keyword>
<reference evidence="9" key="1">
    <citation type="journal article" date="2023" name="Mol. Phylogenet. Evol.">
        <title>Genome-scale phylogeny and comparative genomics of the fungal order Sordariales.</title>
        <authorList>
            <person name="Hensen N."/>
            <person name="Bonometti L."/>
            <person name="Westerberg I."/>
            <person name="Brannstrom I.O."/>
            <person name="Guillou S."/>
            <person name="Cros-Aarteil S."/>
            <person name="Calhoun S."/>
            <person name="Haridas S."/>
            <person name="Kuo A."/>
            <person name="Mondo S."/>
            <person name="Pangilinan J."/>
            <person name="Riley R."/>
            <person name="LaButti K."/>
            <person name="Andreopoulos B."/>
            <person name="Lipzen A."/>
            <person name="Chen C."/>
            <person name="Yan M."/>
            <person name="Daum C."/>
            <person name="Ng V."/>
            <person name="Clum A."/>
            <person name="Steindorff A."/>
            <person name="Ohm R.A."/>
            <person name="Martin F."/>
            <person name="Silar P."/>
            <person name="Natvig D.O."/>
            <person name="Lalanne C."/>
            <person name="Gautier V."/>
            <person name="Ament-Velasquez S.L."/>
            <person name="Kruys A."/>
            <person name="Hutchinson M.I."/>
            <person name="Powell A.J."/>
            <person name="Barry K."/>
            <person name="Miller A.N."/>
            <person name="Grigoriev I.V."/>
            <person name="Debuchy R."/>
            <person name="Gladieux P."/>
            <person name="Hiltunen Thoren M."/>
            <person name="Johannesson H."/>
        </authorList>
    </citation>
    <scope>NUCLEOTIDE SEQUENCE [LARGE SCALE GENOMIC DNA]</scope>
    <source>
        <strain evidence="9">CBS 284.82</strain>
    </source>
</reference>
<evidence type="ECO:0000256" key="4">
    <source>
        <dbReference type="ARBA" id="ARBA00023163"/>
    </source>
</evidence>
<evidence type="ECO:0000256" key="5">
    <source>
        <dbReference type="ARBA" id="ARBA00023242"/>
    </source>
</evidence>
<evidence type="ECO:0000256" key="2">
    <source>
        <dbReference type="ARBA" id="ARBA00023015"/>
    </source>
</evidence>
<dbReference type="PANTHER" id="PTHR47540:SF6">
    <property type="entry name" value="ZN(II)2CYS6 TRANSCRIPTION FACTOR (EUROFUNG)"/>
    <property type="match status" value="1"/>
</dbReference>
<comment type="caution">
    <text evidence="8">The sequence shown here is derived from an EMBL/GenBank/DDBJ whole genome shotgun (WGS) entry which is preliminary data.</text>
</comment>
<sequence length="643" mass="71137">MGERDEHQLAPRIKSTACECSYPSRNRRVRVTESYIRQLVAENKRLRSKLESQPGPPQRLLLADEAEEDGSPSATIDEAPDTPESSHEVPLDGQPWFVDVDLPHTPTPINEAADTAFATRLRQVLSHPDDPPCAHLPHTDYASDDTIMALAETHTPWPKPSRARLLMDVALMHVSRGYHIVRRSVVLDALEKSQANPGWRDPVMSCKLRALFALGDLCSSRFVLPGREFPGLGHFAQATKILNYLDERPTLDLIEIRLMLSLYSFTLNRVYAAYTLAGAAVRMAVIMGLHLNIPATQLSDPVQREHRNRVWWTAYIFDRMWATKLGCPPAIQDEDVKVDLPSTPAVSGNLADDFGFAGYYVACVKLGGIAMNTVRSIYTGKDQANTLFNKVQQRVKQLKAWVEELPPSLHMDTTLGPNPNYHNYDLLSLHLTPNQTIILATRPILLYGLLLHNRSSPPKHHQIPPPAKPLIDACIRCARHSCRILSESWVRGAFPALYHDLTQYLFSALTVLAVSSLLGGPDGGAGDREWFGDSVRLLAQVRDSGNLPAREFARHAELIAAAVRRAEERGGHGDDSVGREPAGDGVAVTAETALAEASLQDLLMQPTVGMQLPDAGFDLFASEDGLYWSELDFPVQSLYTIGT</sequence>
<keyword evidence="2" id="KW-0805">Transcription regulation</keyword>
<organism evidence="8 9">
    <name type="scientific">Parachaetomium inaequale</name>
    <dbReference type="NCBI Taxonomy" id="2588326"/>
    <lineage>
        <taxon>Eukaryota</taxon>
        <taxon>Fungi</taxon>
        <taxon>Dikarya</taxon>
        <taxon>Ascomycota</taxon>
        <taxon>Pezizomycotina</taxon>
        <taxon>Sordariomycetes</taxon>
        <taxon>Sordariomycetidae</taxon>
        <taxon>Sordariales</taxon>
        <taxon>Chaetomiaceae</taxon>
        <taxon>Parachaetomium</taxon>
    </lineage>
</organism>
<dbReference type="InterPro" id="IPR007219">
    <property type="entry name" value="XnlR_reg_dom"/>
</dbReference>
<dbReference type="Pfam" id="PF04082">
    <property type="entry name" value="Fungal_trans"/>
    <property type="match status" value="1"/>
</dbReference>
<dbReference type="Proteomes" id="UP001303115">
    <property type="component" value="Unassembled WGS sequence"/>
</dbReference>
<dbReference type="GO" id="GO:0006351">
    <property type="term" value="P:DNA-templated transcription"/>
    <property type="evidence" value="ECO:0007669"/>
    <property type="project" value="InterPro"/>
</dbReference>
<dbReference type="InterPro" id="IPR051711">
    <property type="entry name" value="Stress_Response_Reg"/>
</dbReference>
<evidence type="ECO:0000256" key="6">
    <source>
        <dbReference type="SAM" id="MobiDB-lite"/>
    </source>
</evidence>
<comment type="subcellular location">
    <subcellularLocation>
        <location evidence="1">Nucleus</location>
    </subcellularLocation>
</comment>
<feature type="domain" description="Xylanolytic transcriptional activator regulatory" evidence="7">
    <location>
        <begin position="273"/>
        <end position="347"/>
    </location>
</feature>
<dbReference type="EMBL" id="MU854413">
    <property type="protein sequence ID" value="KAK4039006.1"/>
    <property type="molecule type" value="Genomic_DNA"/>
</dbReference>
<dbReference type="GO" id="GO:0005634">
    <property type="term" value="C:nucleus"/>
    <property type="evidence" value="ECO:0007669"/>
    <property type="project" value="UniProtKB-SubCell"/>
</dbReference>